<dbReference type="EMBL" id="JRLY01000023">
    <property type="protein sequence ID" value="KGO91178.1"/>
    <property type="molecule type" value="Genomic_DNA"/>
</dbReference>
<name>A0A0A2MIC8_9FLAO</name>
<dbReference type="STRING" id="1121898.GCA_000422725_04046"/>
<dbReference type="Pfam" id="PF00072">
    <property type="entry name" value="Response_reg"/>
    <property type="match status" value="1"/>
</dbReference>
<proteinExistence type="predicted"/>
<keyword evidence="1" id="KW-0597">Phosphoprotein</keyword>
<dbReference type="Gene3D" id="3.40.50.2300">
    <property type="match status" value="1"/>
</dbReference>
<dbReference type="RefSeq" id="WP_026990054.1">
    <property type="nucleotide sequence ID" value="NZ_AUGP01000008.1"/>
</dbReference>
<evidence type="ECO:0000313" key="4">
    <source>
        <dbReference type="Proteomes" id="UP000030111"/>
    </source>
</evidence>
<evidence type="ECO:0000313" key="3">
    <source>
        <dbReference type="EMBL" id="KGO91178.1"/>
    </source>
</evidence>
<dbReference type="InterPro" id="IPR011006">
    <property type="entry name" value="CheY-like_superfamily"/>
</dbReference>
<dbReference type="InterPro" id="IPR001789">
    <property type="entry name" value="Sig_transdc_resp-reg_receiver"/>
</dbReference>
<dbReference type="PROSITE" id="PS50110">
    <property type="entry name" value="RESPONSE_REGULATORY"/>
    <property type="match status" value="1"/>
</dbReference>
<organism evidence="3 4">
    <name type="scientific">Flavobacterium subsaxonicum WB 4.1-42 = DSM 21790</name>
    <dbReference type="NCBI Taxonomy" id="1121898"/>
    <lineage>
        <taxon>Bacteria</taxon>
        <taxon>Pseudomonadati</taxon>
        <taxon>Bacteroidota</taxon>
        <taxon>Flavobacteriia</taxon>
        <taxon>Flavobacteriales</taxon>
        <taxon>Flavobacteriaceae</taxon>
        <taxon>Flavobacterium</taxon>
    </lineage>
</organism>
<gene>
    <name evidence="3" type="ORF">Q766_19175</name>
</gene>
<accession>A0A0A2MIC8</accession>
<reference evidence="3 4" key="1">
    <citation type="submission" date="2013-09" db="EMBL/GenBank/DDBJ databases">
        <authorList>
            <person name="Zeng Z."/>
            <person name="Chen C."/>
        </authorList>
    </citation>
    <scope>NUCLEOTIDE SEQUENCE [LARGE SCALE GENOMIC DNA]</scope>
    <source>
        <strain evidence="3 4">WB 4.1-42</strain>
    </source>
</reference>
<dbReference type="AlphaFoldDB" id="A0A0A2MIC8"/>
<feature type="domain" description="Response regulatory" evidence="2">
    <location>
        <begin position="4"/>
        <end position="132"/>
    </location>
</feature>
<evidence type="ECO:0000256" key="1">
    <source>
        <dbReference type="PROSITE-ProRule" id="PRU00169"/>
    </source>
</evidence>
<evidence type="ECO:0000259" key="2">
    <source>
        <dbReference type="PROSITE" id="PS50110"/>
    </source>
</evidence>
<protein>
    <submittedName>
        <fullName evidence="3">Transcriptional regulator</fullName>
    </submittedName>
</protein>
<dbReference type="OrthoDB" id="659223at2"/>
<dbReference type="SUPFAM" id="SSF52172">
    <property type="entry name" value="CheY-like"/>
    <property type="match status" value="1"/>
</dbReference>
<sequence>MFRKILLVEDIDSISYGVTALLQRNFDAEVRSTKYCDEALLKVKKAIFEKQPFDLVITDLSFQETHRETKITTGEELIGLIKKEQPRLKIIAYSVDDKPHKVKLLFDTYKINGFVAKGRDSITQLIEAIDLIYHTAEVFISPQLAGSIKEFSIEIDDDDIELLRCLSIGMTQSEISEIFRIQHKKTSSTSSIEKRLNKLKAYFKANNTIHLVAITKDMGLI</sequence>
<keyword evidence="4" id="KW-1185">Reference proteome</keyword>
<feature type="modified residue" description="4-aspartylphosphate" evidence="1">
    <location>
        <position position="59"/>
    </location>
</feature>
<dbReference type="eggNOG" id="COG2197">
    <property type="taxonomic scope" value="Bacteria"/>
</dbReference>
<dbReference type="GO" id="GO:0000160">
    <property type="term" value="P:phosphorelay signal transduction system"/>
    <property type="evidence" value="ECO:0007669"/>
    <property type="project" value="InterPro"/>
</dbReference>
<comment type="caution">
    <text evidence="3">The sequence shown here is derived from an EMBL/GenBank/DDBJ whole genome shotgun (WGS) entry which is preliminary data.</text>
</comment>
<dbReference type="Proteomes" id="UP000030111">
    <property type="component" value="Unassembled WGS sequence"/>
</dbReference>